<reference evidence="1" key="1">
    <citation type="submission" date="2019-10" db="EMBL/GenBank/DDBJ databases">
        <authorList>
            <consortium name="DOE Joint Genome Institute"/>
            <person name="Kuo A."/>
            <person name="Miyauchi S."/>
            <person name="Kiss E."/>
            <person name="Drula E."/>
            <person name="Kohler A."/>
            <person name="Sanchez-Garcia M."/>
            <person name="Andreopoulos B."/>
            <person name="Barry K.W."/>
            <person name="Bonito G."/>
            <person name="Buee M."/>
            <person name="Carver A."/>
            <person name="Chen C."/>
            <person name="Cichocki N."/>
            <person name="Clum A."/>
            <person name="Culley D."/>
            <person name="Crous P.W."/>
            <person name="Fauchery L."/>
            <person name="Girlanda M."/>
            <person name="Hayes R."/>
            <person name="Keri Z."/>
            <person name="Labutti K."/>
            <person name="Lipzen A."/>
            <person name="Lombard V."/>
            <person name="Magnuson J."/>
            <person name="Maillard F."/>
            <person name="Morin E."/>
            <person name="Murat C."/>
            <person name="Nolan M."/>
            <person name="Ohm R."/>
            <person name="Pangilinan J."/>
            <person name="Pereira M."/>
            <person name="Perotto S."/>
            <person name="Peter M."/>
            <person name="Riley R."/>
            <person name="Sitrit Y."/>
            <person name="Stielow B."/>
            <person name="Szollosi G."/>
            <person name="Zifcakova L."/>
            <person name="Stursova M."/>
            <person name="Spatafora J.W."/>
            <person name="Tedersoo L."/>
            <person name="Vaario L.-M."/>
            <person name="Yamada A."/>
            <person name="Yan M."/>
            <person name="Wang P."/>
            <person name="Xu J."/>
            <person name="Bruns T."/>
            <person name="Baldrian P."/>
            <person name="Vilgalys R."/>
            <person name="Henrissat B."/>
            <person name="Grigoriev I.V."/>
            <person name="Hibbett D."/>
            <person name="Nagy L.G."/>
            <person name="Martin F.M."/>
        </authorList>
    </citation>
    <scope>NUCLEOTIDE SEQUENCE</scope>
    <source>
        <strain evidence="1">P2</strain>
    </source>
</reference>
<organism evidence="1 2">
    <name type="scientific">Thelephora ganbajun</name>
    <name type="common">Ganba fungus</name>
    <dbReference type="NCBI Taxonomy" id="370292"/>
    <lineage>
        <taxon>Eukaryota</taxon>
        <taxon>Fungi</taxon>
        <taxon>Dikarya</taxon>
        <taxon>Basidiomycota</taxon>
        <taxon>Agaricomycotina</taxon>
        <taxon>Agaricomycetes</taxon>
        <taxon>Thelephorales</taxon>
        <taxon>Thelephoraceae</taxon>
        <taxon>Thelephora</taxon>
    </lineage>
</organism>
<feature type="non-terminal residue" evidence="1">
    <location>
        <position position="1"/>
    </location>
</feature>
<comment type="caution">
    <text evidence="1">The sequence shown here is derived from an EMBL/GenBank/DDBJ whole genome shotgun (WGS) entry which is preliminary data.</text>
</comment>
<protein>
    <submittedName>
        <fullName evidence="1">Kinase-like protein</fullName>
    </submittedName>
</protein>
<reference evidence="1" key="2">
    <citation type="journal article" date="2020" name="Nat. Commun.">
        <title>Large-scale genome sequencing of mycorrhizal fungi provides insights into the early evolution of symbiotic traits.</title>
        <authorList>
            <person name="Miyauchi S."/>
            <person name="Kiss E."/>
            <person name="Kuo A."/>
            <person name="Drula E."/>
            <person name="Kohler A."/>
            <person name="Sanchez-Garcia M."/>
            <person name="Morin E."/>
            <person name="Andreopoulos B."/>
            <person name="Barry K.W."/>
            <person name="Bonito G."/>
            <person name="Buee M."/>
            <person name="Carver A."/>
            <person name="Chen C."/>
            <person name="Cichocki N."/>
            <person name="Clum A."/>
            <person name="Culley D."/>
            <person name="Crous P.W."/>
            <person name="Fauchery L."/>
            <person name="Girlanda M."/>
            <person name="Hayes R.D."/>
            <person name="Keri Z."/>
            <person name="LaButti K."/>
            <person name="Lipzen A."/>
            <person name="Lombard V."/>
            <person name="Magnuson J."/>
            <person name="Maillard F."/>
            <person name="Murat C."/>
            <person name="Nolan M."/>
            <person name="Ohm R.A."/>
            <person name="Pangilinan J."/>
            <person name="Pereira M.F."/>
            <person name="Perotto S."/>
            <person name="Peter M."/>
            <person name="Pfister S."/>
            <person name="Riley R."/>
            <person name="Sitrit Y."/>
            <person name="Stielow J.B."/>
            <person name="Szollosi G."/>
            <person name="Zifcakova L."/>
            <person name="Stursova M."/>
            <person name="Spatafora J.W."/>
            <person name="Tedersoo L."/>
            <person name="Vaario L.M."/>
            <person name="Yamada A."/>
            <person name="Yan M."/>
            <person name="Wang P."/>
            <person name="Xu J."/>
            <person name="Bruns T."/>
            <person name="Baldrian P."/>
            <person name="Vilgalys R."/>
            <person name="Dunand C."/>
            <person name="Henrissat B."/>
            <person name="Grigoriev I.V."/>
            <person name="Hibbett D."/>
            <person name="Nagy L.G."/>
            <person name="Martin F.M."/>
        </authorList>
    </citation>
    <scope>NUCLEOTIDE SEQUENCE</scope>
    <source>
        <strain evidence="1">P2</strain>
    </source>
</reference>
<accession>A0ACB6ZI60</accession>
<evidence type="ECO:0000313" key="1">
    <source>
        <dbReference type="EMBL" id="KAF9649125.1"/>
    </source>
</evidence>
<dbReference type="EMBL" id="MU118002">
    <property type="protein sequence ID" value="KAF9649125.1"/>
    <property type="molecule type" value="Genomic_DNA"/>
</dbReference>
<name>A0ACB6ZI60_THEGA</name>
<sequence length="350" mass="38794">LNDLDPSSDASRKCLCELRTVCGTRAILPTSCMVSTDLLEIDSDPFALGGFDDVYRGTLNDSWVCIRRVRAYTEDASKKAIKRFCKEVVTWKTLRHPNVLPLMGVTMTEKRFVMMSEWMENGNINTFIKTHDDVNRLELLGDVTTGLIYMHDQGIVHGDLKGANILINRDGHACIADFSLLTVISNQQTFLSTCIGGGTIPWMSPELLDPESFGLKKCRLTVESDCYALGMVIYEVLGGRAPFAPSMIPVLKIISGERPQKPQGAQGVWFADSIWGVLELCWKPQPNDRPSLSTVLRCLQNVTRPPGPSYTGEDVETNADDQSDVTTVSSSSTFPLVRLRFQTHLQTLVG</sequence>
<evidence type="ECO:0000313" key="2">
    <source>
        <dbReference type="Proteomes" id="UP000886501"/>
    </source>
</evidence>
<gene>
    <name evidence="1" type="ORF">BDM02DRAFT_3095241</name>
</gene>
<dbReference type="Proteomes" id="UP000886501">
    <property type="component" value="Unassembled WGS sequence"/>
</dbReference>
<keyword evidence="2" id="KW-1185">Reference proteome</keyword>
<proteinExistence type="predicted"/>